<keyword evidence="2" id="KW-1003">Cell membrane</keyword>
<feature type="transmembrane region" description="Helical" evidence="6">
    <location>
        <begin position="114"/>
        <end position="136"/>
    </location>
</feature>
<dbReference type="OrthoDB" id="19148at2157"/>
<reference evidence="7 8" key="1">
    <citation type="journal article" date="2017" name="BMC Genomics">
        <title>Genomic analysis of methanogenic archaea reveals a shift towards energy conservation.</title>
        <authorList>
            <person name="Gilmore S.P."/>
            <person name="Henske J.K."/>
            <person name="Sexton J.A."/>
            <person name="Solomon K.V."/>
            <person name="Seppala S."/>
            <person name="Yoo J.I."/>
            <person name="Huyett L.M."/>
            <person name="Pressman A."/>
            <person name="Cogan J.Z."/>
            <person name="Kivenson V."/>
            <person name="Peng X."/>
            <person name="Tan Y."/>
            <person name="Valentine D.L."/>
            <person name="O'Malley M.A."/>
        </authorList>
    </citation>
    <scope>NUCLEOTIDE SEQUENCE [LARGE SCALE GENOMIC DNA]</scope>
    <source>
        <strain evidence="7 8">M.o.H.</strain>
    </source>
</reference>
<evidence type="ECO:0000256" key="3">
    <source>
        <dbReference type="ARBA" id="ARBA00022692"/>
    </source>
</evidence>
<feature type="transmembrane region" description="Helical" evidence="6">
    <location>
        <begin position="331"/>
        <end position="350"/>
    </location>
</feature>
<feature type="transmembrane region" description="Helical" evidence="6">
    <location>
        <begin position="357"/>
        <end position="377"/>
    </location>
</feature>
<feature type="transmembrane region" description="Helical" evidence="6">
    <location>
        <begin position="383"/>
        <end position="405"/>
    </location>
</feature>
<dbReference type="Proteomes" id="UP000217784">
    <property type="component" value="Unassembled WGS sequence"/>
</dbReference>
<dbReference type="RefSeq" id="WP_069584533.1">
    <property type="nucleotide sequence ID" value="NZ_LMVM01000006.1"/>
</dbReference>
<comment type="caution">
    <text evidence="7">The sequence shown here is derived from an EMBL/GenBank/DDBJ whole genome shotgun (WGS) entry which is preliminary data.</text>
</comment>
<gene>
    <name evidence="7" type="ORF">ASJ80_09705</name>
</gene>
<feature type="transmembrane region" description="Helical" evidence="6">
    <location>
        <begin position="88"/>
        <end position="108"/>
    </location>
</feature>
<keyword evidence="3 6" id="KW-0812">Transmembrane</keyword>
<dbReference type="InterPro" id="IPR050833">
    <property type="entry name" value="Poly_Biosynth_Transport"/>
</dbReference>
<evidence type="ECO:0000313" key="7">
    <source>
        <dbReference type="EMBL" id="PAV05395.1"/>
    </source>
</evidence>
<keyword evidence="5 6" id="KW-0472">Membrane</keyword>
<comment type="subcellular location">
    <subcellularLocation>
        <location evidence="1">Cell membrane</location>
        <topology evidence="1">Multi-pass membrane protein</topology>
    </subcellularLocation>
</comment>
<dbReference type="EMBL" id="LMVM01000006">
    <property type="protein sequence ID" value="PAV05395.1"/>
    <property type="molecule type" value="Genomic_DNA"/>
</dbReference>
<feature type="transmembrane region" description="Helical" evidence="6">
    <location>
        <begin position="174"/>
        <end position="194"/>
    </location>
</feature>
<keyword evidence="4 6" id="KW-1133">Transmembrane helix</keyword>
<dbReference type="CDD" id="cd13128">
    <property type="entry name" value="MATE_Wzx_like"/>
    <property type="match status" value="1"/>
</dbReference>
<feature type="transmembrane region" description="Helical" evidence="6">
    <location>
        <begin position="255"/>
        <end position="276"/>
    </location>
</feature>
<accession>A0A2A2H7S8</accession>
<organism evidence="7 8">
    <name type="scientific">Methanobacterium bryantii</name>
    <dbReference type="NCBI Taxonomy" id="2161"/>
    <lineage>
        <taxon>Archaea</taxon>
        <taxon>Methanobacteriati</taxon>
        <taxon>Methanobacteriota</taxon>
        <taxon>Methanomada group</taxon>
        <taxon>Methanobacteria</taxon>
        <taxon>Methanobacteriales</taxon>
        <taxon>Methanobacteriaceae</taxon>
        <taxon>Methanobacterium</taxon>
    </lineage>
</organism>
<dbReference type="AlphaFoldDB" id="A0A2A2H7S8"/>
<name>A0A2A2H7S8_METBR</name>
<protein>
    <submittedName>
        <fullName evidence="7">Uncharacterized protein</fullName>
    </submittedName>
</protein>
<evidence type="ECO:0000313" key="8">
    <source>
        <dbReference type="Proteomes" id="UP000217784"/>
    </source>
</evidence>
<dbReference type="Pfam" id="PF01943">
    <property type="entry name" value="Polysacc_synt"/>
    <property type="match status" value="1"/>
</dbReference>
<dbReference type="PANTHER" id="PTHR30250:SF11">
    <property type="entry name" value="O-ANTIGEN TRANSPORTER-RELATED"/>
    <property type="match status" value="1"/>
</dbReference>
<evidence type="ECO:0000256" key="6">
    <source>
        <dbReference type="SAM" id="Phobius"/>
    </source>
</evidence>
<dbReference type="GO" id="GO:0005886">
    <property type="term" value="C:plasma membrane"/>
    <property type="evidence" value="ECO:0007669"/>
    <property type="project" value="UniProtKB-SubCell"/>
</dbReference>
<evidence type="ECO:0000256" key="2">
    <source>
        <dbReference type="ARBA" id="ARBA00022475"/>
    </source>
</evidence>
<dbReference type="InterPro" id="IPR002797">
    <property type="entry name" value="Polysacc_synth"/>
</dbReference>
<evidence type="ECO:0000256" key="4">
    <source>
        <dbReference type="ARBA" id="ARBA00022989"/>
    </source>
</evidence>
<feature type="transmembrane region" description="Helical" evidence="6">
    <location>
        <begin position="148"/>
        <end position="168"/>
    </location>
</feature>
<sequence>MGVTKKIARNTFFLVIASIISYVAYFFALMYMARYLGPEEFGILSIAIAFTGLFGIFTDLGLGMLTVREVSKDKKLAAKYIGNIIPMKAVFSVIALIYILIATVLMGYDPKTTTVIILITLAIVTSSFFTTFFSVFQAYQQMEYQAIATGFDNIFMFAAVAAAISLSWDVVALASIYLVRNVLVLAYMFIIYIRRYELPKIEFDLSFWKPTIKEALPFVLSGIFLTLFIWIPSIILSAAAGKEAVGFYGAPNKLIYFFLSLYSVYMVVVFPVMSIYYKKSENSLKFIYERSFKYTLIICLPVTIFISLMAPQIVTAVYGDAYGPSALALQILVWTLTLVSVSGISANLLGSINRQLTVIKITTVGIVLNILVGLLLIHKFSFIGASVTTVVTDISVLLFMLYTLSKTNFVDRSLFRDLPKIILSNLAMVFAVYCLKDFNLVITALCGFIIYLTSLNFTKIFDENDLVIFKKMYRTRGK</sequence>
<feature type="transmembrane region" description="Helical" evidence="6">
    <location>
        <begin position="296"/>
        <end position="319"/>
    </location>
</feature>
<evidence type="ECO:0000256" key="5">
    <source>
        <dbReference type="ARBA" id="ARBA00023136"/>
    </source>
</evidence>
<evidence type="ECO:0000256" key="1">
    <source>
        <dbReference type="ARBA" id="ARBA00004651"/>
    </source>
</evidence>
<keyword evidence="8" id="KW-1185">Reference proteome</keyword>
<feature type="transmembrane region" description="Helical" evidence="6">
    <location>
        <begin position="215"/>
        <end position="235"/>
    </location>
</feature>
<feature type="transmembrane region" description="Helical" evidence="6">
    <location>
        <begin position="43"/>
        <end position="67"/>
    </location>
</feature>
<feature type="transmembrane region" description="Helical" evidence="6">
    <location>
        <begin position="12"/>
        <end position="31"/>
    </location>
</feature>
<feature type="transmembrane region" description="Helical" evidence="6">
    <location>
        <begin position="426"/>
        <end position="452"/>
    </location>
</feature>
<dbReference type="PANTHER" id="PTHR30250">
    <property type="entry name" value="PST FAMILY PREDICTED COLANIC ACID TRANSPORTER"/>
    <property type="match status" value="1"/>
</dbReference>
<proteinExistence type="predicted"/>